<dbReference type="RefSeq" id="WP_309797509.1">
    <property type="nucleotide sequence ID" value="NZ_JAVDPW010000008.1"/>
</dbReference>
<evidence type="ECO:0000313" key="3">
    <source>
        <dbReference type="Proteomes" id="UP001262410"/>
    </source>
</evidence>
<keyword evidence="1" id="KW-0143">Chaperone</keyword>
<dbReference type="InterPro" id="IPR036411">
    <property type="entry name" value="TorD-like_sf"/>
</dbReference>
<dbReference type="Gene3D" id="1.10.3480.10">
    <property type="entry name" value="TorD-like"/>
    <property type="match status" value="1"/>
</dbReference>
<protein>
    <submittedName>
        <fullName evidence="2">TorA maturation chaperone TorD</fullName>
    </submittedName>
</protein>
<name>A0ABU1JUB3_9PROT</name>
<organism evidence="2 3">
    <name type="scientific">Inquilinus ginsengisoli</name>
    <dbReference type="NCBI Taxonomy" id="363840"/>
    <lineage>
        <taxon>Bacteria</taxon>
        <taxon>Pseudomonadati</taxon>
        <taxon>Pseudomonadota</taxon>
        <taxon>Alphaproteobacteria</taxon>
        <taxon>Rhodospirillales</taxon>
        <taxon>Rhodospirillaceae</taxon>
        <taxon>Inquilinus</taxon>
    </lineage>
</organism>
<keyword evidence="3" id="KW-1185">Reference proteome</keyword>
<dbReference type="PANTHER" id="PTHR34227">
    <property type="entry name" value="CHAPERONE PROTEIN YCDY"/>
    <property type="match status" value="1"/>
</dbReference>
<accession>A0ABU1JUB3</accession>
<dbReference type="InterPro" id="IPR020945">
    <property type="entry name" value="DMSO/NO3_reduct_chaperone"/>
</dbReference>
<dbReference type="PANTHER" id="PTHR34227:SF1">
    <property type="entry name" value="DIMETHYL SULFOXIDE REDUCTASE CHAPERONE-RELATED"/>
    <property type="match status" value="1"/>
</dbReference>
<evidence type="ECO:0000256" key="1">
    <source>
        <dbReference type="ARBA" id="ARBA00023186"/>
    </source>
</evidence>
<dbReference type="InterPro" id="IPR050289">
    <property type="entry name" value="TorD/DmsD_chaperones"/>
</dbReference>
<proteinExistence type="predicted"/>
<dbReference type="EMBL" id="JAVDPW010000008">
    <property type="protein sequence ID" value="MDR6291893.1"/>
    <property type="molecule type" value="Genomic_DNA"/>
</dbReference>
<evidence type="ECO:0000313" key="2">
    <source>
        <dbReference type="EMBL" id="MDR6291893.1"/>
    </source>
</evidence>
<dbReference type="Proteomes" id="UP001262410">
    <property type="component" value="Unassembled WGS sequence"/>
</dbReference>
<dbReference type="SUPFAM" id="SSF89155">
    <property type="entry name" value="TorD-like"/>
    <property type="match status" value="1"/>
</dbReference>
<sequence>MRDEPAAHAVDEIDRAREQEYALLSTLLARCPDAAMIESLAGLQGDASPLGIAHAALGQAAARTDAKGVQREYFDLFSGLGRGGLLPYASYYLTGSLYGRPLARLRDVLQPLAIVPAEGQSEPEDHAAMLLEIMAGLAGGRIAAPVGTERDIFETHLAPWIGRFFADLEQTRPATFYAAVGGLGRVFTEIEIEAFRLPA</sequence>
<reference evidence="2 3" key="1">
    <citation type="submission" date="2023-07" db="EMBL/GenBank/DDBJ databases">
        <title>Sorghum-associated microbial communities from plants grown in Nebraska, USA.</title>
        <authorList>
            <person name="Schachtman D."/>
        </authorList>
    </citation>
    <scope>NUCLEOTIDE SEQUENCE [LARGE SCALE GENOMIC DNA]</scope>
    <source>
        <strain evidence="2 3">584</strain>
    </source>
</reference>
<comment type="caution">
    <text evidence="2">The sequence shown here is derived from an EMBL/GenBank/DDBJ whole genome shotgun (WGS) entry which is preliminary data.</text>
</comment>
<gene>
    <name evidence="2" type="ORF">E9232_004431</name>
</gene>
<dbReference type="Pfam" id="PF02613">
    <property type="entry name" value="Nitrate_red_del"/>
    <property type="match status" value="1"/>
</dbReference>